<dbReference type="SUPFAM" id="SSF103481">
    <property type="entry name" value="Multidrug resistance efflux transporter EmrE"/>
    <property type="match status" value="2"/>
</dbReference>
<keyword evidence="1" id="KW-0472">Membrane</keyword>
<dbReference type="PANTHER" id="PTHR22911:SF137">
    <property type="entry name" value="SOLUTE CARRIER FAMILY 35 MEMBER G2-RELATED"/>
    <property type="match status" value="1"/>
</dbReference>
<evidence type="ECO:0000259" key="2">
    <source>
        <dbReference type="Pfam" id="PF00892"/>
    </source>
</evidence>
<dbReference type="Gene3D" id="1.10.3730.20">
    <property type="match status" value="1"/>
</dbReference>
<dbReference type="InterPro" id="IPR037185">
    <property type="entry name" value="EmrE-like"/>
</dbReference>
<feature type="transmembrane region" description="Helical" evidence="1">
    <location>
        <begin position="73"/>
        <end position="94"/>
    </location>
</feature>
<keyword evidence="1" id="KW-0812">Transmembrane</keyword>
<feature type="transmembrane region" description="Helical" evidence="1">
    <location>
        <begin position="248"/>
        <end position="272"/>
    </location>
</feature>
<evidence type="ECO:0000313" key="4">
    <source>
        <dbReference type="Proteomes" id="UP000474630"/>
    </source>
</evidence>
<feature type="transmembrane region" description="Helical" evidence="1">
    <location>
        <begin position="219"/>
        <end position="242"/>
    </location>
</feature>
<gene>
    <name evidence="3" type="ORF">G0Q07_09920</name>
</gene>
<evidence type="ECO:0000256" key="1">
    <source>
        <dbReference type="SAM" id="Phobius"/>
    </source>
</evidence>
<feature type="transmembrane region" description="Helical" evidence="1">
    <location>
        <begin position="159"/>
        <end position="176"/>
    </location>
</feature>
<dbReference type="PANTHER" id="PTHR22911">
    <property type="entry name" value="ACYL-MALONYL CONDENSING ENZYME-RELATED"/>
    <property type="match status" value="1"/>
</dbReference>
<dbReference type="Pfam" id="PF00892">
    <property type="entry name" value="EamA"/>
    <property type="match status" value="2"/>
</dbReference>
<dbReference type="GO" id="GO:0016020">
    <property type="term" value="C:membrane"/>
    <property type="evidence" value="ECO:0007669"/>
    <property type="project" value="InterPro"/>
</dbReference>
<proteinExistence type="predicted"/>
<organism evidence="3 4">
    <name type="scientific">Draconibacterium halophilum</name>
    <dbReference type="NCBI Taxonomy" id="2706887"/>
    <lineage>
        <taxon>Bacteria</taxon>
        <taxon>Pseudomonadati</taxon>
        <taxon>Bacteroidota</taxon>
        <taxon>Bacteroidia</taxon>
        <taxon>Marinilabiliales</taxon>
        <taxon>Prolixibacteraceae</taxon>
        <taxon>Draconibacterium</taxon>
    </lineage>
</organism>
<reference evidence="3 4" key="1">
    <citation type="submission" date="2020-02" db="EMBL/GenBank/DDBJ databases">
        <title>Genome sequencing for Draconibacterium sp. strain M1.</title>
        <authorList>
            <person name="Park S.-J."/>
        </authorList>
    </citation>
    <scope>NUCLEOTIDE SEQUENCE [LARGE SCALE GENOMIC DNA]</scope>
    <source>
        <strain evidence="3 4">M1</strain>
    </source>
</reference>
<feature type="transmembrane region" description="Helical" evidence="1">
    <location>
        <begin position="101"/>
        <end position="121"/>
    </location>
</feature>
<name>A0A6C0RD80_9BACT</name>
<sequence length="300" mass="33856">MWALFGLASALFLGIYDIFKKQSLNNNAVMPVLFFSTVASTLLFTPFIIISFKSPGLLANTELYVPTLTAFEHLQVLLKSAIVVSSWVLAFFALKHLPITIVAPIRATGPLWTLIGALIIFHERLNVYQWIGIVITLLFFYLFSTAGKLEGINFKRNKWIYFIVAGTLLGACSGLYDKFILQRIDRVAVQAWFSVYQVVILLPFVLLNEKIRKRKNIHFQWRWTIPLIGLFLVIADYLYFYALSNEDALISIISALRRGSVLVAFVIGGVLFKEQNLKKKGLYLVGILTGILLITLGTVL</sequence>
<dbReference type="InterPro" id="IPR000620">
    <property type="entry name" value="EamA_dom"/>
</dbReference>
<dbReference type="KEGG" id="drc:G0Q07_09920"/>
<feature type="transmembrane region" description="Helical" evidence="1">
    <location>
        <begin position="28"/>
        <end position="53"/>
    </location>
</feature>
<accession>A0A6C0RD80</accession>
<keyword evidence="1" id="KW-1133">Transmembrane helix</keyword>
<feature type="domain" description="EamA" evidence="2">
    <location>
        <begin position="2"/>
        <end position="144"/>
    </location>
</feature>
<dbReference type="AlphaFoldDB" id="A0A6C0RD80"/>
<dbReference type="EMBL" id="CP048409">
    <property type="protein sequence ID" value="QIA08027.1"/>
    <property type="molecule type" value="Genomic_DNA"/>
</dbReference>
<feature type="transmembrane region" description="Helical" evidence="1">
    <location>
        <begin position="188"/>
        <end position="207"/>
    </location>
</feature>
<feature type="transmembrane region" description="Helical" evidence="1">
    <location>
        <begin position="281"/>
        <end position="299"/>
    </location>
</feature>
<protein>
    <submittedName>
        <fullName evidence="3">EamA family transporter</fullName>
    </submittedName>
</protein>
<dbReference type="Proteomes" id="UP000474630">
    <property type="component" value="Chromosome"/>
</dbReference>
<keyword evidence="4" id="KW-1185">Reference proteome</keyword>
<dbReference type="RefSeq" id="WP_163345948.1">
    <property type="nucleotide sequence ID" value="NZ_CP048409.1"/>
</dbReference>
<feature type="domain" description="EamA" evidence="2">
    <location>
        <begin position="158"/>
        <end position="295"/>
    </location>
</feature>
<evidence type="ECO:0000313" key="3">
    <source>
        <dbReference type="EMBL" id="QIA08027.1"/>
    </source>
</evidence>
<feature type="transmembrane region" description="Helical" evidence="1">
    <location>
        <begin position="127"/>
        <end position="147"/>
    </location>
</feature>